<dbReference type="KEGG" id="nct:NMSP_1137"/>
<evidence type="ECO:0000313" key="1">
    <source>
        <dbReference type="EMBL" id="ARS64753.1"/>
    </source>
</evidence>
<dbReference type="InterPro" id="IPR005500">
    <property type="entry name" value="DUF309"/>
</dbReference>
<dbReference type="GeneID" id="32901590"/>
<dbReference type="Proteomes" id="UP000249949">
    <property type="component" value="Chromosome"/>
</dbReference>
<proteinExistence type="predicted"/>
<keyword evidence="2" id="KW-1185">Reference proteome</keyword>
<evidence type="ECO:0000313" key="2">
    <source>
        <dbReference type="Proteomes" id="UP000249949"/>
    </source>
</evidence>
<dbReference type="EMBL" id="CP021324">
    <property type="protein sequence ID" value="ARS64753.1"/>
    <property type="molecule type" value="Genomic_DNA"/>
</dbReference>
<dbReference type="RefSeq" id="WP_086907808.1">
    <property type="nucleotide sequence ID" value="NZ_CP021324.1"/>
</dbReference>
<organism evidence="1 2">
    <name type="scientific">Candidatus Nitrosomarinus catalinensis</name>
    <dbReference type="NCBI Taxonomy" id="1898749"/>
    <lineage>
        <taxon>Archaea</taxon>
        <taxon>Nitrososphaerota</taxon>
        <taxon>Nitrososphaeria</taxon>
        <taxon>Nitrosopumilales</taxon>
        <taxon>Nitrosopumilaceae</taxon>
        <taxon>Candidatus Nitrosomarinus</taxon>
    </lineage>
</organism>
<name>A0A2Z2HLC2_9ARCH</name>
<dbReference type="Pfam" id="PF03745">
    <property type="entry name" value="DUF309"/>
    <property type="match status" value="1"/>
</dbReference>
<dbReference type="PANTHER" id="PTHR34796:SF1">
    <property type="entry name" value="EXPRESSED PROTEIN"/>
    <property type="match status" value="1"/>
</dbReference>
<dbReference type="AlphaFoldDB" id="A0A2Z2HLC2"/>
<sequence length="186" mass="21525">MERYLIHLKNEKFIPINSREILYRARDLIVGTDAHIRLCRVATTFIEFDVAIETKDVDELVDKLSPIGNLDNIRHVVEEEIEIDQGIKDGIFYFNSERFWECHEAFEGVWKQCFGREKELVQGIILVAVAYAHAQENELSIGVAMLTRALEKLGTSPSMYHSIDVERIRAKSVEMQKINDLVLFEI</sequence>
<dbReference type="Gene3D" id="1.10.3450.10">
    <property type="entry name" value="TTHA0068-like"/>
    <property type="match status" value="1"/>
</dbReference>
<dbReference type="PANTHER" id="PTHR34796">
    <property type="entry name" value="EXPRESSED PROTEIN"/>
    <property type="match status" value="1"/>
</dbReference>
<reference evidence="1 2" key="1">
    <citation type="journal article" date="2017" name="Environ. Microbiol.">
        <title>Genome and epigenome of a novel marine Thaumarchaeota strain suggest viral infection, phosphorothioation DNA modification and multiple restriction systems.</title>
        <authorList>
            <person name="Ahlgren N.A."/>
            <person name="Chen Y."/>
            <person name="Needham D.M."/>
            <person name="Parada A.E."/>
            <person name="Sachdeva R."/>
            <person name="Trinh V."/>
            <person name="Chen T."/>
            <person name="Fuhrman J.A."/>
        </authorList>
    </citation>
    <scope>NUCLEOTIDE SEQUENCE [LARGE SCALE GENOMIC DNA]</scope>
    <source>
        <strain evidence="1 2">SPOT01</strain>
    </source>
</reference>
<protein>
    <recommendedName>
        <fullName evidence="3">DUF309 domain-containing protein</fullName>
    </recommendedName>
</protein>
<gene>
    <name evidence="1" type="ORF">NMSP_1137</name>
</gene>
<dbReference type="SUPFAM" id="SSF140663">
    <property type="entry name" value="TTHA0068-like"/>
    <property type="match status" value="1"/>
</dbReference>
<dbReference type="InterPro" id="IPR023203">
    <property type="entry name" value="TTHA0068_sf"/>
</dbReference>
<evidence type="ECO:0008006" key="3">
    <source>
        <dbReference type="Google" id="ProtNLM"/>
    </source>
</evidence>
<accession>A0A2Z2HLC2</accession>
<dbReference type="OrthoDB" id="28179at2157"/>